<evidence type="ECO:0000256" key="5">
    <source>
        <dbReference type="ARBA" id="ARBA00023159"/>
    </source>
</evidence>
<protein>
    <recommendedName>
        <fullName evidence="3 9">Mediator of RNA polymerase II transcription subunit 6</fullName>
    </recommendedName>
    <alternativeName>
        <fullName evidence="8 9">Mediator complex subunit 6</fullName>
    </alternativeName>
</protein>
<dbReference type="VEuPathDB" id="FungiDB:GWK60_D03993"/>
<name>A0A0W0ES34_CANGB</name>
<evidence type="ECO:0000313" key="11">
    <source>
        <dbReference type="EMBL" id="KTB01328.1"/>
    </source>
</evidence>
<dbReference type="GO" id="GO:0051123">
    <property type="term" value="P:RNA polymerase II preinitiation complex assembly"/>
    <property type="evidence" value="ECO:0007669"/>
    <property type="project" value="EnsemblFungi"/>
</dbReference>
<dbReference type="Gene3D" id="3.10.450.580">
    <property type="entry name" value="Mediator complex, subunit Med6"/>
    <property type="match status" value="1"/>
</dbReference>
<keyword evidence="5 9" id="KW-0010">Activator</keyword>
<evidence type="ECO:0000256" key="9">
    <source>
        <dbReference type="PIRNR" id="PIRNR013286"/>
    </source>
</evidence>
<accession>A0A0W0ES34</accession>
<comment type="subunit">
    <text evidence="9">Component of the Mediator complex.</text>
</comment>
<dbReference type="InterPro" id="IPR038566">
    <property type="entry name" value="Mediator_Med6_sf"/>
</dbReference>
<organism evidence="11 12">
    <name type="scientific">Candida glabrata</name>
    <name type="common">Yeast</name>
    <name type="synonym">Torulopsis glabrata</name>
    <dbReference type="NCBI Taxonomy" id="5478"/>
    <lineage>
        <taxon>Eukaryota</taxon>
        <taxon>Fungi</taxon>
        <taxon>Dikarya</taxon>
        <taxon>Ascomycota</taxon>
        <taxon>Saccharomycotina</taxon>
        <taxon>Saccharomycetes</taxon>
        <taxon>Saccharomycetales</taxon>
        <taxon>Saccharomycetaceae</taxon>
        <taxon>Nakaseomyces</taxon>
    </lineage>
</organism>
<dbReference type="GO" id="GO:0016592">
    <property type="term" value="C:mediator complex"/>
    <property type="evidence" value="ECO:0007669"/>
    <property type="project" value="InterPro"/>
</dbReference>
<gene>
    <name evidence="11" type="ORF">AO440_000775</name>
</gene>
<keyword evidence="4 9" id="KW-0805">Transcription regulation</keyword>
<dbReference type="VEuPathDB" id="FungiDB:GVI51_D03773"/>
<dbReference type="GO" id="GO:0060261">
    <property type="term" value="P:positive regulation of transcription initiation by RNA polymerase II"/>
    <property type="evidence" value="ECO:0007669"/>
    <property type="project" value="EnsemblFungi"/>
</dbReference>
<evidence type="ECO:0000256" key="1">
    <source>
        <dbReference type="ARBA" id="ARBA00004123"/>
    </source>
</evidence>
<proteinExistence type="inferred from homology"/>
<dbReference type="VEuPathDB" id="FungiDB:B1J91_D03828g"/>
<dbReference type="InterPro" id="IPR007018">
    <property type="entry name" value="Mediator_Med6"/>
</dbReference>
<dbReference type="Pfam" id="PF04934">
    <property type="entry name" value="Med6"/>
    <property type="match status" value="1"/>
</dbReference>
<evidence type="ECO:0000256" key="7">
    <source>
        <dbReference type="ARBA" id="ARBA00023242"/>
    </source>
</evidence>
<evidence type="ECO:0000256" key="10">
    <source>
        <dbReference type="SAM" id="MobiDB-lite"/>
    </source>
</evidence>
<dbReference type="AlphaFoldDB" id="A0A0W0ES34"/>
<dbReference type="VEuPathDB" id="FungiDB:CAGL0D03828g"/>
<evidence type="ECO:0000256" key="8">
    <source>
        <dbReference type="ARBA" id="ARBA00031259"/>
    </source>
</evidence>
<keyword evidence="7 9" id="KW-0539">Nucleus</keyword>
<comment type="caution">
    <text evidence="11">The sequence shown here is derived from an EMBL/GenBank/DDBJ whole genome shotgun (WGS) entry which is preliminary data.</text>
</comment>
<sequence>MDTPLDELQWKSPEWIQAFGLRTDNVLDYFAESPFFDKTANNHVIKMQRQFSQLPNNGAAAGSMNPETMRDAHSEDMGQEQEFSYVDPIRRAILEKYVVHAFLERELMKVRGIEYVLANVREPDFWVIKKQRRTSPTAIEPLQTYYIVGANVYQSPTVFKIVQSRLLACSSHLSATLAELNNLVEFKPSQGVQYKNILDMPVTTRKPGNTANVGSVPGTISASLNMPMVNTGRLNSAGAATIGTSGVPNSAGMTGANTMATGQTGATSRFENGSSRSSTDAISTDTLDKLLITSMKSTPEYI</sequence>
<evidence type="ECO:0000256" key="3">
    <source>
        <dbReference type="ARBA" id="ARBA00020634"/>
    </source>
</evidence>
<evidence type="ECO:0000256" key="4">
    <source>
        <dbReference type="ARBA" id="ARBA00023015"/>
    </source>
</evidence>
<dbReference type="PIRSF" id="PIRSF013286">
    <property type="entry name" value="MED6_fungi"/>
    <property type="match status" value="1"/>
</dbReference>
<keyword evidence="6 9" id="KW-0804">Transcription</keyword>
<dbReference type="VEuPathDB" id="FungiDB:GW608_D03993"/>
<dbReference type="GO" id="GO:0032968">
    <property type="term" value="P:positive regulation of transcription elongation by RNA polymerase II"/>
    <property type="evidence" value="ECO:0007669"/>
    <property type="project" value="EnsemblFungi"/>
</dbReference>
<dbReference type="EMBL" id="LLZZ01000131">
    <property type="protein sequence ID" value="KTB01328.1"/>
    <property type="molecule type" value="Genomic_DNA"/>
</dbReference>
<dbReference type="InterPro" id="IPR016612">
    <property type="entry name" value="Mediator_Med6_fun"/>
</dbReference>
<evidence type="ECO:0000313" key="12">
    <source>
        <dbReference type="Proteomes" id="UP000054886"/>
    </source>
</evidence>
<evidence type="ECO:0000256" key="2">
    <source>
        <dbReference type="ARBA" id="ARBA00007526"/>
    </source>
</evidence>
<comment type="similarity">
    <text evidence="2 9">Belongs to the Mediator complex subunit 6 family.</text>
</comment>
<evidence type="ECO:0000256" key="6">
    <source>
        <dbReference type="ARBA" id="ARBA00023163"/>
    </source>
</evidence>
<comment type="function">
    <text evidence="9">Component of the Mediator complex, a coactivator involved in the regulated transcription of nearly all RNA polymerase II-dependent genes. Mediator functions as a bridge to convey information from gene-specific regulatory proteins to the basal RNA polymerase II transcription machinery.</text>
</comment>
<dbReference type="Proteomes" id="UP000054886">
    <property type="component" value="Unassembled WGS sequence"/>
</dbReference>
<dbReference type="GO" id="GO:0003713">
    <property type="term" value="F:transcription coactivator activity"/>
    <property type="evidence" value="ECO:0007669"/>
    <property type="project" value="EnsemblFungi"/>
</dbReference>
<feature type="region of interest" description="Disordered" evidence="10">
    <location>
        <begin position="259"/>
        <end position="281"/>
    </location>
</feature>
<comment type="subcellular location">
    <subcellularLocation>
        <location evidence="1 9">Nucleus</location>
    </subcellularLocation>
</comment>
<reference evidence="11 12" key="1">
    <citation type="submission" date="2015-10" db="EMBL/GenBank/DDBJ databases">
        <title>Draft genomes sequences of Candida glabrata isolates 1A, 1B, 2A, 2B, 3A and 3B.</title>
        <authorList>
            <person name="Haavelsrud O.E."/>
            <person name="Gaustad P."/>
        </authorList>
    </citation>
    <scope>NUCLEOTIDE SEQUENCE [LARGE SCALE GENOMIC DNA]</scope>
    <source>
        <strain evidence="11">910700640</strain>
    </source>
</reference>
<dbReference type="GO" id="GO:0070847">
    <property type="term" value="C:core mediator complex"/>
    <property type="evidence" value="ECO:0007669"/>
    <property type="project" value="EnsemblFungi"/>
</dbReference>
<dbReference type="PANTHER" id="PTHR13104">
    <property type="entry name" value="MED-6-RELATED"/>
    <property type="match status" value="1"/>
</dbReference>